<dbReference type="AlphaFoldDB" id="A0A9K3LH67"/>
<feature type="compositionally biased region" description="Polar residues" evidence="1">
    <location>
        <begin position="83"/>
        <end position="99"/>
    </location>
</feature>
<feature type="compositionally biased region" description="Polar residues" evidence="1">
    <location>
        <begin position="404"/>
        <end position="415"/>
    </location>
</feature>
<feature type="compositionally biased region" description="Polar residues" evidence="1">
    <location>
        <begin position="174"/>
        <end position="185"/>
    </location>
</feature>
<feature type="compositionally biased region" description="Basic and acidic residues" evidence="1">
    <location>
        <begin position="303"/>
        <end position="312"/>
    </location>
</feature>
<proteinExistence type="predicted"/>
<feature type="compositionally biased region" description="Basic and acidic residues" evidence="1">
    <location>
        <begin position="363"/>
        <end position="375"/>
    </location>
</feature>
<keyword evidence="3" id="KW-1185">Reference proteome</keyword>
<feature type="compositionally biased region" description="Polar residues" evidence="1">
    <location>
        <begin position="281"/>
        <end position="291"/>
    </location>
</feature>
<gene>
    <name evidence="2" type="ORF">IV203_035940</name>
</gene>
<feature type="compositionally biased region" description="Basic and acidic residues" evidence="1">
    <location>
        <begin position="269"/>
        <end position="280"/>
    </location>
</feature>
<accession>A0A9K3LH67</accession>
<protein>
    <submittedName>
        <fullName evidence="2">Uncharacterized protein</fullName>
    </submittedName>
</protein>
<feature type="compositionally biased region" description="Basic residues" evidence="1">
    <location>
        <begin position="220"/>
        <end position="232"/>
    </location>
</feature>
<organism evidence="2 3">
    <name type="scientific">Nitzschia inconspicua</name>
    <dbReference type="NCBI Taxonomy" id="303405"/>
    <lineage>
        <taxon>Eukaryota</taxon>
        <taxon>Sar</taxon>
        <taxon>Stramenopiles</taxon>
        <taxon>Ochrophyta</taxon>
        <taxon>Bacillariophyta</taxon>
        <taxon>Bacillariophyceae</taxon>
        <taxon>Bacillariophycidae</taxon>
        <taxon>Bacillariales</taxon>
        <taxon>Bacillariaceae</taxon>
        <taxon>Nitzschia</taxon>
    </lineage>
</organism>
<evidence type="ECO:0000313" key="3">
    <source>
        <dbReference type="Proteomes" id="UP000693970"/>
    </source>
</evidence>
<name>A0A9K3LH67_9STRA</name>
<sequence length="452" mass="50749">MEVNAFPMPPLPSPADIKDIVFQNKHSKSNVLISTQKEPFRDLTWAYYRKGMATKIHISDYWDDSFAGDVPPPVKTVRVGSKANKTLKTASTTDNSSRRSPAKRRNKKRTSKSKGRKIKVAKRKQRHTRIDRDDSSSSDSSSSESSPSSSSSSSSSTPVRKKKKNERKVSVKNGSKQRSVTQAASNRRKSKRLGLANFDNSWRGPSRSSSSSDDEDVSKRKNKRGKDKHRRGATKEKKQETSIVKAIDMVGNVESYNGNSRKSNKRRGEKQATKTKEKGENSMSLTELWNASSQQNHNSNSSHYDDVEESSHQMDVADTSNIEDDVSEVINVENEKSNNTDKMEAWSGEIYKEPLQGNSYSREGPRRGKRTDKEFQPPPARKKQSRGCFGWLFGRKNLKEEKANGTTSRNSNRTVSLDHKNITGPSTRLSHASNTTLEVILESSENDDTQRG</sequence>
<evidence type="ECO:0000313" key="2">
    <source>
        <dbReference type="EMBL" id="KAG7360841.1"/>
    </source>
</evidence>
<reference evidence="2" key="2">
    <citation type="submission" date="2021-04" db="EMBL/GenBank/DDBJ databases">
        <authorList>
            <person name="Podell S."/>
        </authorList>
    </citation>
    <scope>NUCLEOTIDE SEQUENCE</scope>
    <source>
        <strain evidence="2">Hildebrandi</strain>
    </source>
</reference>
<feature type="region of interest" description="Disordered" evidence="1">
    <location>
        <begin position="75"/>
        <end position="452"/>
    </location>
</feature>
<feature type="compositionally biased region" description="Low complexity" evidence="1">
    <location>
        <begin position="137"/>
        <end position="156"/>
    </location>
</feature>
<feature type="compositionally biased region" description="Polar residues" evidence="1">
    <location>
        <begin position="423"/>
        <end position="437"/>
    </location>
</feature>
<feature type="compositionally biased region" description="Basic residues" evidence="1">
    <location>
        <begin position="100"/>
        <end position="127"/>
    </location>
</feature>
<evidence type="ECO:0000256" key="1">
    <source>
        <dbReference type="SAM" id="MobiDB-lite"/>
    </source>
</evidence>
<dbReference type="EMBL" id="JAGRRH010000013">
    <property type="protein sequence ID" value="KAG7360841.1"/>
    <property type="molecule type" value="Genomic_DNA"/>
</dbReference>
<reference evidence="2" key="1">
    <citation type="journal article" date="2021" name="Sci. Rep.">
        <title>Diploid genomic architecture of Nitzschia inconspicua, an elite biomass production diatom.</title>
        <authorList>
            <person name="Oliver A."/>
            <person name="Podell S."/>
            <person name="Pinowska A."/>
            <person name="Traller J.C."/>
            <person name="Smith S.R."/>
            <person name="McClure R."/>
            <person name="Beliaev A."/>
            <person name="Bohutskyi P."/>
            <person name="Hill E.A."/>
            <person name="Rabines A."/>
            <person name="Zheng H."/>
            <person name="Allen L.Z."/>
            <person name="Kuo A."/>
            <person name="Grigoriev I.V."/>
            <person name="Allen A.E."/>
            <person name="Hazlebeck D."/>
            <person name="Allen E.E."/>
        </authorList>
    </citation>
    <scope>NUCLEOTIDE SEQUENCE</scope>
    <source>
        <strain evidence="2">Hildebrandi</strain>
    </source>
</reference>
<dbReference type="Proteomes" id="UP000693970">
    <property type="component" value="Unassembled WGS sequence"/>
</dbReference>
<comment type="caution">
    <text evidence="2">The sequence shown here is derived from an EMBL/GenBank/DDBJ whole genome shotgun (WGS) entry which is preliminary data.</text>
</comment>
<feature type="compositionally biased region" description="Low complexity" evidence="1">
    <location>
        <begin position="199"/>
        <end position="211"/>
    </location>
</feature>
<feature type="compositionally biased region" description="Low complexity" evidence="1">
    <location>
        <begin position="292"/>
        <end position="302"/>
    </location>
</feature>
<feature type="compositionally biased region" description="Basic and acidic residues" evidence="1">
    <location>
        <begin position="333"/>
        <end position="344"/>
    </location>
</feature>